<gene>
    <name evidence="4" type="ORF">CHILSU_LOCUS6102</name>
</gene>
<dbReference type="PROSITE" id="PS51083">
    <property type="entry name" value="ZF_HIT"/>
    <property type="match status" value="1"/>
</dbReference>
<dbReference type="InterPro" id="IPR007529">
    <property type="entry name" value="Znf_HIT"/>
</dbReference>
<dbReference type="CDD" id="cd23024">
    <property type="entry name" value="zf-HIT_ZNHIT2-3"/>
    <property type="match status" value="1"/>
</dbReference>
<keyword evidence="1" id="KW-0479">Metal-binding</keyword>
<feature type="domain" description="HIT-type" evidence="3">
    <location>
        <begin position="11"/>
        <end position="44"/>
    </location>
</feature>
<accession>A0ABN8B752</accession>
<keyword evidence="1" id="KW-0863">Zinc-finger</keyword>
<dbReference type="EMBL" id="OU963914">
    <property type="protein sequence ID" value="CAH0402851.1"/>
    <property type="molecule type" value="Genomic_DNA"/>
</dbReference>
<evidence type="ECO:0000313" key="5">
    <source>
        <dbReference type="Proteomes" id="UP001153292"/>
    </source>
</evidence>
<proteinExistence type="predicted"/>
<evidence type="ECO:0000256" key="2">
    <source>
        <dbReference type="SAM" id="MobiDB-lite"/>
    </source>
</evidence>
<protein>
    <recommendedName>
        <fullName evidence="3">HIT-type domain-containing protein</fullName>
    </recommendedName>
</protein>
<evidence type="ECO:0000259" key="3">
    <source>
        <dbReference type="PROSITE" id="PS51083"/>
    </source>
</evidence>
<dbReference type="InterPro" id="IPR039646">
    <property type="entry name" value="ZNHIT2"/>
</dbReference>
<evidence type="ECO:0000313" key="4">
    <source>
        <dbReference type="EMBL" id="CAH0402851.1"/>
    </source>
</evidence>
<sequence length="384" mass="44062">MSEKSDDQNVCGICDKNPRKYCCPRCSIFYCSLDCYKSEKHMECSESFYKDCVNDELSSLTVNDEDKQKMLDILKKMQNQDTNEPDYMNNFLEGSDGDNGDDDDDDGEIVDSDDEEAQDLEARIKDLNLDDPEALWNVLTTDEKNEFEALLNQGDIESVIPQWEPWWMFSKGEKLVQDIDEKNDEEEDALRKCPHIMEVPQFSTLTSVTPSNAIRKNIANVLAAYAFTMRYFNGEADPIEITTYLLNICGNLDCNVNYDDLATSVEAVAQKCLQSDLIETDNACLDVMRRDTFLILQGPSEKNKLYYCKAALSHLYKILADAVTESKTLNRTNKVAKEKNEFSTKFPEHTTEHLPSLDTNKLKKCMKKIEYYLSFIDIHGMDFE</sequence>
<organism evidence="4 5">
    <name type="scientific">Chilo suppressalis</name>
    <name type="common">Asiatic rice borer moth</name>
    <dbReference type="NCBI Taxonomy" id="168631"/>
    <lineage>
        <taxon>Eukaryota</taxon>
        <taxon>Metazoa</taxon>
        <taxon>Ecdysozoa</taxon>
        <taxon>Arthropoda</taxon>
        <taxon>Hexapoda</taxon>
        <taxon>Insecta</taxon>
        <taxon>Pterygota</taxon>
        <taxon>Neoptera</taxon>
        <taxon>Endopterygota</taxon>
        <taxon>Lepidoptera</taxon>
        <taxon>Glossata</taxon>
        <taxon>Ditrysia</taxon>
        <taxon>Pyraloidea</taxon>
        <taxon>Crambidae</taxon>
        <taxon>Crambinae</taxon>
        <taxon>Chilo</taxon>
    </lineage>
</organism>
<dbReference type="Gene3D" id="3.30.60.190">
    <property type="match status" value="1"/>
</dbReference>
<dbReference type="PANTHER" id="PTHR15555:SF0">
    <property type="entry name" value="ZINC FINGER HIT DOMAIN-CONTAINING PROTEIN 2"/>
    <property type="match status" value="1"/>
</dbReference>
<keyword evidence="5" id="KW-1185">Reference proteome</keyword>
<reference evidence="4" key="1">
    <citation type="submission" date="2021-12" db="EMBL/GenBank/DDBJ databases">
        <authorList>
            <person name="King R."/>
        </authorList>
    </citation>
    <scope>NUCLEOTIDE SEQUENCE</scope>
</reference>
<feature type="compositionally biased region" description="Acidic residues" evidence="2">
    <location>
        <begin position="95"/>
        <end position="115"/>
    </location>
</feature>
<dbReference type="SUPFAM" id="SSF144232">
    <property type="entry name" value="HIT/MYND zinc finger-like"/>
    <property type="match status" value="1"/>
</dbReference>
<keyword evidence="1" id="KW-0862">Zinc</keyword>
<dbReference type="Proteomes" id="UP001153292">
    <property type="component" value="Chromosome 21"/>
</dbReference>
<evidence type="ECO:0000256" key="1">
    <source>
        <dbReference type="PROSITE-ProRule" id="PRU00453"/>
    </source>
</evidence>
<name>A0ABN8B752_CHISP</name>
<dbReference type="Pfam" id="PF04438">
    <property type="entry name" value="zf-HIT"/>
    <property type="match status" value="1"/>
</dbReference>
<dbReference type="PANTHER" id="PTHR15555">
    <property type="entry name" value="ZINC FINGER HIT DOMAIN CONTAINING PROTEIN 2 PROTEIN FON -RELATED"/>
    <property type="match status" value="1"/>
</dbReference>
<feature type="region of interest" description="Disordered" evidence="2">
    <location>
        <begin position="79"/>
        <end position="115"/>
    </location>
</feature>